<evidence type="ECO:0000313" key="4">
    <source>
        <dbReference type="Proteomes" id="UP000073492"/>
    </source>
</evidence>
<dbReference type="EMBL" id="LFZO01000637">
    <property type="protein sequence ID" value="KXT01959.1"/>
    <property type="molecule type" value="Genomic_DNA"/>
</dbReference>
<evidence type="ECO:0000313" key="3">
    <source>
        <dbReference type="EMBL" id="KXT01959.1"/>
    </source>
</evidence>
<reference evidence="3 4" key="1">
    <citation type="submission" date="2015-07" db="EMBL/GenBank/DDBJ databases">
        <title>Comparative genomics of the Sigatoka disease complex on banana suggests a link between parallel evolutionary changes in Pseudocercospora fijiensis and Pseudocercospora eumusae and increased virulence on the banana host.</title>
        <authorList>
            <person name="Chang T.-C."/>
            <person name="Salvucci A."/>
            <person name="Crous P.W."/>
            <person name="Stergiopoulos I."/>
        </authorList>
    </citation>
    <scope>NUCLEOTIDE SEQUENCE [LARGE SCALE GENOMIC DNA]</scope>
    <source>
        <strain evidence="3 4">CBS 116634</strain>
    </source>
</reference>
<evidence type="ECO:0000256" key="1">
    <source>
        <dbReference type="SAM" id="MobiDB-lite"/>
    </source>
</evidence>
<keyword evidence="4" id="KW-1185">Reference proteome</keyword>
<sequence>MAVSELNIVPIIALFFTSQVVAHISNASIHERVSVGLTFLACFLCVITDEQHKTDSSSRNSGIVLLTGAASQIVHHIFSQSWMIRFNSALTTIALYALTAKPMEQQQTGNMPGENSTELDEMQVRRKFG</sequence>
<organism evidence="3 4">
    <name type="scientific">Pseudocercospora musae</name>
    <dbReference type="NCBI Taxonomy" id="113226"/>
    <lineage>
        <taxon>Eukaryota</taxon>
        <taxon>Fungi</taxon>
        <taxon>Dikarya</taxon>
        <taxon>Ascomycota</taxon>
        <taxon>Pezizomycotina</taxon>
        <taxon>Dothideomycetes</taxon>
        <taxon>Dothideomycetidae</taxon>
        <taxon>Mycosphaerellales</taxon>
        <taxon>Mycosphaerellaceae</taxon>
        <taxon>Pseudocercospora</taxon>
    </lineage>
</organism>
<protein>
    <submittedName>
        <fullName evidence="3">Uncharacterized protein</fullName>
    </submittedName>
</protein>
<feature type="chain" id="PRO_5007296981" evidence="2">
    <location>
        <begin position="23"/>
        <end position="129"/>
    </location>
</feature>
<name>A0A139HHW7_9PEZI</name>
<dbReference type="Proteomes" id="UP000073492">
    <property type="component" value="Unassembled WGS sequence"/>
</dbReference>
<comment type="caution">
    <text evidence="3">The sequence shown here is derived from an EMBL/GenBank/DDBJ whole genome shotgun (WGS) entry which is preliminary data.</text>
</comment>
<gene>
    <name evidence="3" type="ORF">AC579_8060</name>
</gene>
<keyword evidence="2" id="KW-0732">Signal</keyword>
<dbReference type="AlphaFoldDB" id="A0A139HHW7"/>
<proteinExistence type="predicted"/>
<accession>A0A139HHW7</accession>
<feature type="signal peptide" evidence="2">
    <location>
        <begin position="1"/>
        <end position="22"/>
    </location>
</feature>
<feature type="compositionally biased region" description="Polar residues" evidence="1">
    <location>
        <begin position="105"/>
        <end position="116"/>
    </location>
</feature>
<feature type="region of interest" description="Disordered" evidence="1">
    <location>
        <begin position="105"/>
        <end position="129"/>
    </location>
</feature>
<evidence type="ECO:0000256" key="2">
    <source>
        <dbReference type="SAM" id="SignalP"/>
    </source>
</evidence>